<dbReference type="GO" id="GO:0016874">
    <property type="term" value="F:ligase activity"/>
    <property type="evidence" value="ECO:0007669"/>
    <property type="project" value="UniProtKB-KW"/>
</dbReference>
<evidence type="ECO:0000256" key="1">
    <source>
        <dbReference type="ARBA" id="ARBA00006432"/>
    </source>
</evidence>
<evidence type="ECO:0000256" key="5">
    <source>
        <dbReference type="ARBA" id="ARBA00024484"/>
    </source>
</evidence>
<dbReference type="PANTHER" id="PTHR43272:SF32">
    <property type="entry name" value="AMP-DEPENDENT SYNTHETASE_LIGASE DOMAIN-CONTAINING PROTEIN"/>
    <property type="match status" value="1"/>
</dbReference>
<dbReference type="InterPro" id="IPR042099">
    <property type="entry name" value="ANL_N_sf"/>
</dbReference>
<feature type="domain" description="AMP-dependent synthetase/ligase" evidence="7">
    <location>
        <begin position="21"/>
        <end position="443"/>
    </location>
</feature>
<proteinExistence type="inferred from homology"/>
<keyword evidence="2 8" id="KW-0436">Ligase</keyword>
<dbReference type="PANTHER" id="PTHR43272">
    <property type="entry name" value="LONG-CHAIN-FATTY-ACID--COA LIGASE"/>
    <property type="match status" value="1"/>
</dbReference>
<dbReference type="Pfam" id="PF23562">
    <property type="entry name" value="AMP-binding_C_3"/>
    <property type="match status" value="1"/>
</dbReference>
<organism evidence="8 9">
    <name type="scientific">Luteococcus sanguinis</name>
    <dbReference type="NCBI Taxonomy" id="174038"/>
    <lineage>
        <taxon>Bacteria</taxon>
        <taxon>Bacillati</taxon>
        <taxon>Actinomycetota</taxon>
        <taxon>Actinomycetes</taxon>
        <taxon>Propionibacteriales</taxon>
        <taxon>Propionibacteriaceae</taxon>
        <taxon>Luteococcus</taxon>
    </lineage>
</organism>
<name>A0ABW1WXQ4_9ACTN</name>
<dbReference type="InterPro" id="IPR000873">
    <property type="entry name" value="AMP-dep_synth/lig_dom"/>
</dbReference>
<dbReference type="RefSeq" id="WP_343885344.1">
    <property type="nucleotide sequence ID" value="NZ_BAAAKI010000004.1"/>
</dbReference>
<keyword evidence="9" id="KW-1185">Reference proteome</keyword>
<dbReference type="InterPro" id="IPR020845">
    <property type="entry name" value="AMP-binding_CS"/>
</dbReference>
<keyword evidence="4" id="KW-0443">Lipid metabolism</keyword>
<evidence type="ECO:0000256" key="3">
    <source>
        <dbReference type="ARBA" id="ARBA00022832"/>
    </source>
</evidence>
<dbReference type="Gene3D" id="3.40.50.12780">
    <property type="entry name" value="N-terminal domain of ligase-like"/>
    <property type="match status" value="1"/>
</dbReference>
<evidence type="ECO:0000259" key="7">
    <source>
        <dbReference type="Pfam" id="PF00501"/>
    </source>
</evidence>
<protein>
    <recommendedName>
        <fullName evidence="6">Acyl-CoA synthetase</fullName>
    </recommendedName>
</protein>
<dbReference type="InterPro" id="IPR045851">
    <property type="entry name" value="AMP-bd_C_sf"/>
</dbReference>
<comment type="similarity">
    <text evidence="1">Belongs to the ATP-dependent AMP-binding enzyme family.</text>
</comment>
<gene>
    <name evidence="8" type="ORF">ACFP57_03400</name>
</gene>
<evidence type="ECO:0000313" key="9">
    <source>
        <dbReference type="Proteomes" id="UP001596266"/>
    </source>
</evidence>
<dbReference type="SUPFAM" id="SSF56801">
    <property type="entry name" value="Acetyl-CoA synthetase-like"/>
    <property type="match status" value="1"/>
</dbReference>
<reference evidence="9" key="1">
    <citation type="journal article" date="2019" name="Int. J. Syst. Evol. Microbiol.">
        <title>The Global Catalogue of Microorganisms (GCM) 10K type strain sequencing project: providing services to taxonomists for standard genome sequencing and annotation.</title>
        <authorList>
            <consortium name="The Broad Institute Genomics Platform"/>
            <consortium name="The Broad Institute Genome Sequencing Center for Infectious Disease"/>
            <person name="Wu L."/>
            <person name="Ma J."/>
        </authorList>
    </citation>
    <scope>NUCLEOTIDE SEQUENCE [LARGE SCALE GENOMIC DNA]</scope>
    <source>
        <strain evidence="9">CGMCC 1.15277</strain>
    </source>
</reference>
<sequence length="618" mass="67851">MNSVRDDILAICPPNLGTMLAERVAKGPERTAFLVPDRAPKGPNHWRTVTWDAFQTEAHEYAAGLLALGVRPEERVAIAASTRYEWIVADFAVACAGGATTTIYPNTTDHDVLHILADSGSVVLVAENQAQVAKVQLHDDELGDQVRAIVIIEDDRTAADRVDQRVISWGELREQGRAKLAAEPTCVQDAIDATGPDTLSTLIYTSGTTGRPKGVELTQQSWTFIGESMKSLKIIDGPEDIQYLWLPLSHVFGKCLLSIQLAYGFATAVDGRVDRIVAGLQETRPTFMCGAPRIFEKVRNSVMTASPSSGVKGRIARWAFAVGKESRPYRLAGEPMPPLLARKYALADKLVFSKLKDTMGGNLRFLISGSAKLSSQVQEWFYSAGITVFEGYGSTETSAIAFVDHPAHQRFGTVGQVTPGLDVEIADDGEILLKGPTIFRGYHNMPEETAEALQDGWFHTGDTGELDADGYLSITDRKKDLIKTSGGKYVAPQKVEAAIAANIPYVSQAVVLGEGRKYIVALVTLDRDQLLKWAKKRGKQGLTYEELTQLPEINASIERFMARANERLERWETVKRFAILDHEFSVNDGGVTPNMKVRRNVVAKKYAHVVESLYEAEG</sequence>
<evidence type="ECO:0000256" key="2">
    <source>
        <dbReference type="ARBA" id="ARBA00022598"/>
    </source>
</evidence>
<comment type="caution">
    <text evidence="8">The sequence shown here is derived from an EMBL/GenBank/DDBJ whole genome shotgun (WGS) entry which is preliminary data.</text>
</comment>
<dbReference type="Pfam" id="PF00501">
    <property type="entry name" value="AMP-binding"/>
    <property type="match status" value="1"/>
</dbReference>
<dbReference type="EMBL" id="JBHSUA010000009">
    <property type="protein sequence ID" value="MFC6396038.1"/>
    <property type="molecule type" value="Genomic_DNA"/>
</dbReference>
<dbReference type="PROSITE" id="PS00455">
    <property type="entry name" value="AMP_BINDING"/>
    <property type="match status" value="1"/>
</dbReference>
<accession>A0ABW1WXQ4</accession>
<keyword evidence="3" id="KW-0276">Fatty acid metabolism</keyword>
<dbReference type="Gene3D" id="3.30.300.30">
    <property type="match status" value="1"/>
</dbReference>
<evidence type="ECO:0000256" key="6">
    <source>
        <dbReference type="ARBA" id="ARBA00032875"/>
    </source>
</evidence>
<comment type="catalytic activity">
    <reaction evidence="5">
        <text>a long-chain fatty acid + ATP + CoA = a long-chain fatty acyl-CoA + AMP + diphosphate</text>
        <dbReference type="Rhea" id="RHEA:15421"/>
        <dbReference type="ChEBI" id="CHEBI:30616"/>
        <dbReference type="ChEBI" id="CHEBI:33019"/>
        <dbReference type="ChEBI" id="CHEBI:57287"/>
        <dbReference type="ChEBI" id="CHEBI:57560"/>
        <dbReference type="ChEBI" id="CHEBI:83139"/>
        <dbReference type="ChEBI" id="CHEBI:456215"/>
        <dbReference type="EC" id="6.2.1.3"/>
    </reaction>
    <physiologicalReaction direction="left-to-right" evidence="5">
        <dbReference type="Rhea" id="RHEA:15422"/>
    </physiologicalReaction>
</comment>
<evidence type="ECO:0000256" key="4">
    <source>
        <dbReference type="ARBA" id="ARBA00023098"/>
    </source>
</evidence>
<dbReference type="CDD" id="cd05907">
    <property type="entry name" value="VL_LC_FACS_like"/>
    <property type="match status" value="1"/>
</dbReference>
<dbReference type="Proteomes" id="UP001596266">
    <property type="component" value="Unassembled WGS sequence"/>
</dbReference>
<evidence type="ECO:0000313" key="8">
    <source>
        <dbReference type="EMBL" id="MFC6396038.1"/>
    </source>
</evidence>